<dbReference type="EMBL" id="GL883095">
    <property type="protein sequence ID" value="EGG10248.1"/>
    <property type="molecule type" value="Genomic_DNA"/>
</dbReference>
<reference evidence="3" key="1">
    <citation type="journal article" date="2011" name="Proc. Natl. Acad. Sci. U.S.A.">
        <title>Obligate biotrophy features unraveled by the genomic analysis of rust fungi.</title>
        <authorList>
            <person name="Duplessis S."/>
            <person name="Cuomo C.A."/>
            <person name="Lin Y.-C."/>
            <person name="Aerts A."/>
            <person name="Tisserant E."/>
            <person name="Veneault-Fourrey C."/>
            <person name="Joly D.L."/>
            <person name="Hacquard S."/>
            <person name="Amselem J."/>
            <person name="Cantarel B.L."/>
            <person name="Chiu R."/>
            <person name="Coutinho P.M."/>
            <person name="Feau N."/>
            <person name="Field M."/>
            <person name="Frey P."/>
            <person name="Gelhaye E."/>
            <person name="Goldberg J."/>
            <person name="Grabherr M.G."/>
            <person name="Kodira C.D."/>
            <person name="Kohler A."/>
            <person name="Kuees U."/>
            <person name="Lindquist E.A."/>
            <person name="Lucas S.M."/>
            <person name="Mago R."/>
            <person name="Mauceli E."/>
            <person name="Morin E."/>
            <person name="Murat C."/>
            <person name="Pangilinan J.L."/>
            <person name="Park R."/>
            <person name="Pearson M."/>
            <person name="Quesneville H."/>
            <person name="Rouhier N."/>
            <person name="Sakthikumar S."/>
            <person name="Salamov A.A."/>
            <person name="Schmutz J."/>
            <person name="Selles B."/>
            <person name="Shapiro H."/>
            <person name="Tanguay P."/>
            <person name="Tuskan G.A."/>
            <person name="Henrissat B."/>
            <person name="Van de Peer Y."/>
            <person name="Rouze P."/>
            <person name="Ellis J.G."/>
            <person name="Dodds P.N."/>
            <person name="Schein J.E."/>
            <person name="Zhong S."/>
            <person name="Hamelin R.C."/>
            <person name="Grigoriev I.V."/>
            <person name="Szabo L.J."/>
            <person name="Martin F."/>
        </authorList>
    </citation>
    <scope>NUCLEOTIDE SEQUENCE [LARGE SCALE GENOMIC DNA]</scope>
    <source>
        <strain evidence="3">98AG31 / pathotype 3-4-7</strain>
    </source>
</reference>
<sequence>MHRAEDVQRIKNKIGGRRGVPAQLEENYDDGMNEESNFNNDEGSQHTDLENQSQDNNQSHSGVDEGTEDIDESAEDTNGSVSEISNLTYSSKRARSPVEASNKRLRHIDTVDPSGTPKRSSRE</sequence>
<evidence type="ECO:0000256" key="1">
    <source>
        <dbReference type="SAM" id="MobiDB-lite"/>
    </source>
</evidence>
<keyword evidence="3" id="KW-1185">Reference proteome</keyword>
<dbReference type="Proteomes" id="UP000001072">
    <property type="component" value="Unassembled WGS sequence"/>
</dbReference>
<dbReference type="AlphaFoldDB" id="F4RBZ9"/>
<feature type="compositionally biased region" description="Polar residues" evidence="1">
    <location>
        <begin position="76"/>
        <end position="91"/>
    </location>
</feature>
<dbReference type="HOGENOM" id="CLU_2015773_0_0_1"/>
<accession>F4RBZ9</accession>
<evidence type="ECO:0000313" key="2">
    <source>
        <dbReference type="EMBL" id="EGG10248.1"/>
    </source>
</evidence>
<dbReference type="KEGG" id="mlr:MELLADRAFT_60694"/>
<proteinExistence type="predicted"/>
<name>F4RBZ9_MELLP</name>
<feature type="compositionally biased region" description="Polar residues" evidence="1">
    <location>
        <begin position="50"/>
        <end position="61"/>
    </location>
</feature>
<feature type="region of interest" description="Disordered" evidence="1">
    <location>
        <begin position="1"/>
        <end position="123"/>
    </location>
</feature>
<dbReference type="VEuPathDB" id="FungiDB:MELLADRAFT_60694"/>
<dbReference type="GeneID" id="18929589"/>
<protein>
    <submittedName>
        <fullName evidence="2">Uncharacterized protein</fullName>
    </submittedName>
</protein>
<organism evidence="3">
    <name type="scientific">Melampsora larici-populina (strain 98AG31 / pathotype 3-4-7)</name>
    <name type="common">Poplar leaf rust fungus</name>
    <dbReference type="NCBI Taxonomy" id="747676"/>
    <lineage>
        <taxon>Eukaryota</taxon>
        <taxon>Fungi</taxon>
        <taxon>Dikarya</taxon>
        <taxon>Basidiomycota</taxon>
        <taxon>Pucciniomycotina</taxon>
        <taxon>Pucciniomycetes</taxon>
        <taxon>Pucciniales</taxon>
        <taxon>Melampsoraceae</taxon>
        <taxon>Melampsora</taxon>
    </lineage>
</organism>
<gene>
    <name evidence="2" type="ORF">MELLADRAFT_60694</name>
</gene>
<dbReference type="RefSeq" id="XP_007406549.1">
    <property type="nucleotide sequence ID" value="XM_007406487.1"/>
</dbReference>
<dbReference type="InParanoid" id="F4RBZ9"/>
<feature type="compositionally biased region" description="Acidic residues" evidence="1">
    <location>
        <begin position="65"/>
        <end position="75"/>
    </location>
</feature>
<evidence type="ECO:0000313" key="3">
    <source>
        <dbReference type="Proteomes" id="UP000001072"/>
    </source>
</evidence>